<dbReference type="EMBL" id="PZPL01000001">
    <property type="protein sequence ID" value="PTL73330.1"/>
    <property type="molecule type" value="Genomic_DNA"/>
</dbReference>
<dbReference type="AlphaFoldDB" id="A0A2T4UUW3"/>
<proteinExistence type="predicted"/>
<accession>A0A2T4UUW3</accession>
<comment type="caution">
    <text evidence="3">The sequence shown here is derived from an EMBL/GenBank/DDBJ whole genome shotgun (WGS) entry which is preliminary data.</text>
</comment>
<gene>
    <name evidence="3" type="ORF">C1I63_11025</name>
</gene>
<feature type="transmembrane region" description="Helical" evidence="1">
    <location>
        <begin position="45"/>
        <end position="67"/>
    </location>
</feature>
<keyword evidence="1" id="KW-0812">Transmembrane</keyword>
<sequence length="165" mass="18153">MTTDAPELELARLTPRARKAVAPVIGFLLLTWSGFYFAAQFDLGLQRWIIALGTAVLVLLLCAPSALRSAGIRYRITTRALHARRGLVGVRRAEVVFDPRMSVRVARSVTQRFARCADVVIEQDGAEVFVLRDLPDPGLAAIVLRDAIAASPRPLPAWEDPVRPE</sequence>
<evidence type="ECO:0000313" key="3">
    <source>
        <dbReference type="EMBL" id="PTL73330.1"/>
    </source>
</evidence>
<dbReference type="Pfam" id="PF03703">
    <property type="entry name" value="bPH_2"/>
    <property type="match status" value="1"/>
</dbReference>
<keyword evidence="1" id="KW-0472">Membrane</keyword>
<dbReference type="InterPro" id="IPR005182">
    <property type="entry name" value="YdbS-like_PH"/>
</dbReference>
<dbReference type="RefSeq" id="WP_055788099.1">
    <property type="nucleotide sequence ID" value="NZ_PZPL01000001.1"/>
</dbReference>
<feature type="domain" description="YdbS-like PH" evidence="2">
    <location>
        <begin position="72"/>
        <end position="137"/>
    </location>
</feature>
<feature type="transmembrane region" description="Helical" evidence="1">
    <location>
        <begin position="20"/>
        <end position="39"/>
    </location>
</feature>
<evidence type="ECO:0000313" key="4">
    <source>
        <dbReference type="Proteomes" id="UP000241085"/>
    </source>
</evidence>
<organism evidence="3 4">
    <name type="scientific">Rathayibacter caricis DSM 15933</name>
    <dbReference type="NCBI Taxonomy" id="1328867"/>
    <lineage>
        <taxon>Bacteria</taxon>
        <taxon>Bacillati</taxon>
        <taxon>Actinomycetota</taxon>
        <taxon>Actinomycetes</taxon>
        <taxon>Micrococcales</taxon>
        <taxon>Microbacteriaceae</taxon>
        <taxon>Rathayibacter</taxon>
    </lineage>
</organism>
<dbReference type="Proteomes" id="UP000241085">
    <property type="component" value="Unassembled WGS sequence"/>
</dbReference>
<evidence type="ECO:0000259" key="2">
    <source>
        <dbReference type="Pfam" id="PF03703"/>
    </source>
</evidence>
<reference evidence="3 4" key="1">
    <citation type="submission" date="2018-03" db="EMBL/GenBank/DDBJ databases">
        <title>Bacteriophage NCPPB3778 and a type I-E CRISPR drive the evolution of the US Biological Select Agent, Rathayibacter toxicus.</title>
        <authorList>
            <person name="Davis E.W.II."/>
            <person name="Tabima J.F."/>
            <person name="Weisberg A.J."/>
            <person name="Dantas Lopes L."/>
            <person name="Wiseman M.S."/>
            <person name="Wiseman M.S."/>
            <person name="Pupko T."/>
            <person name="Belcher M.S."/>
            <person name="Sechler A.J."/>
            <person name="Tancos M.A."/>
            <person name="Schroeder B.K."/>
            <person name="Murray T.D."/>
            <person name="Luster D.G."/>
            <person name="Schneider W.L."/>
            <person name="Rogers E."/>
            <person name="Andreote F.D."/>
            <person name="Grunwald N.J."/>
            <person name="Putnam M.L."/>
            <person name="Chang J.H."/>
        </authorList>
    </citation>
    <scope>NUCLEOTIDE SEQUENCE [LARGE SCALE GENOMIC DNA]</scope>
    <source>
        <strain evidence="3 4">DSM 15933</strain>
    </source>
</reference>
<keyword evidence="1" id="KW-1133">Transmembrane helix</keyword>
<evidence type="ECO:0000256" key="1">
    <source>
        <dbReference type="SAM" id="Phobius"/>
    </source>
</evidence>
<name>A0A2T4UUW3_9MICO</name>
<keyword evidence="4" id="KW-1185">Reference proteome</keyword>
<protein>
    <submittedName>
        <fullName evidence="3">PH domain-containing protein</fullName>
    </submittedName>
</protein>